<name>A0A7I8VFY7_9ANNE</name>
<evidence type="ECO:0000256" key="1">
    <source>
        <dbReference type="SAM" id="SignalP"/>
    </source>
</evidence>
<feature type="chain" id="PRO_5029747120" evidence="1">
    <location>
        <begin position="22"/>
        <end position="143"/>
    </location>
</feature>
<gene>
    <name evidence="2" type="ORF">DGYR_LOCUS3970</name>
</gene>
<protein>
    <submittedName>
        <fullName evidence="2">DgyrCDS4200</fullName>
    </submittedName>
</protein>
<evidence type="ECO:0000313" key="2">
    <source>
        <dbReference type="EMBL" id="CAD5115207.1"/>
    </source>
</evidence>
<sequence length="143" mass="16226">MMTAAFQLVTLSAMFSATSMAFRLPWGPYILPRGGPGRENFKTHFQPLANKISSCCQKGFFSREHHDNFGVKHVELFCKPEQFCCGGLEPVYINGIGKFCGRDLSLTGRVEDIDIPELFRLLSDNWPKSIRMQELNTEGEYPE</sequence>
<keyword evidence="1" id="KW-0732">Signal</keyword>
<evidence type="ECO:0000313" key="3">
    <source>
        <dbReference type="Proteomes" id="UP000549394"/>
    </source>
</evidence>
<comment type="caution">
    <text evidence="2">The sequence shown here is derived from an EMBL/GenBank/DDBJ whole genome shotgun (WGS) entry which is preliminary data.</text>
</comment>
<proteinExistence type="predicted"/>
<dbReference type="Proteomes" id="UP000549394">
    <property type="component" value="Unassembled WGS sequence"/>
</dbReference>
<dbReference type="EMBL" id="CAJFCJ010000006">
    <property type="protein sequence ID" value="CAD5115207.1"/>
    <property type="molecule type" value="Genomic_DNA"/>
</dbReference>
<reference evidence="2 3" key="1">
    <citation type="submission" date="2020-08" db="EMBL/GenBank/DDBJ databases">
        <authorList>
            <person name="Hejnol A."/>
        </authorList>
    </citation>
    <scope>NUCLEOTIDE SEQUENCE [LARGE SCALE GENOMIC DNA]</scope>
</reference>
<accession>A0A7I8VFY7</accession>
<dbReference type="AlphaFoldDB" id="A0A7I8VFY7"/>
<organism evidence="2 3">
    <name type="scientific">Dimorphilus gyrociliatus</name>
    <dbReference type="NCBI Taxonomy" id="2664684"/>
    <lineage>
        <taxon>Eukaryota</taxon>
        <taxon>Metazoa</taxon>
        <taxon>Spiralia</taxon>
        <taxon>Lophotrochozoa</taxon>
        <taxon>Annelida</taxon>
        <taxon>Polychaeta</taxon>
        <taxon>Polychaeta incertae sedis</taxon>
        <taxon>Dinophilidae</taxon>
        <taxon>Dimorphilus</taxon>
    </lineage>
</organism>
<keyword evidence="3" id="KW-1185">Reference proteome</keyword>
<feature type="signal peptide" evidence="1">
    <location>
        <begin position="1"/>
        <end position="21"/>
    </location>
</feature>